<dbReference type="Pfam" id="PF02705">
    <property type="entry name" value="K_trans"/>
    <property type="match status" value="1"/>
</dbReference>
<feature type="transmembrane region" description="Helical" evidence="13">
    <location>
        <begin position="283"/>
        <end position="304"/>
    </location>
</feature>
<feature type="transmembrane region" description="Helical" evidence="13">
    <location>
        <begin position="132"/>
        <end position="151"/>
    </location>
</feature>
<keyword evidence="9 13" id="KW-0630">Potassium</keyword>
<keyword evidence="8 13" id="KW-0769">Symport</keyword>
<accession>A0A7W6D4L6</accession>
<feature type="transmembrane region" description="Helical" evidence="13">
    <location>
        <begin position="238"/>
        <end position="262"/>
    </location>
</feature>
<comment type="function">
    <text evidence="13">Transport of potassium into the cell. Likely operates as a K(+):H(+) symporter.</text>
</comment>
<feature type="transmembrane region" description="Helical" evidence="13">
    <location>
        <begin position="402"/>
        <end position="424"/>
    </location>
</feature>
<evidence type="ECO:0000256" key="6">
    <source>
        <dbReference type="ARBA" id="ARBA00022538"/>
    </source>
</evidence>
<protein>
    <recommendedName>
        <fullName evidence="13">Probable potassium transport system protein Kup</fullName>
    </recommendedName>
</protein>
<gene>
    <name evidence="13" type="primary">kup</name>
    <name evidence="17" type="ORF">GGR24_000707</name>
</gene>
<feature type="transmembrane region" description="Helical" evidence="13">
    <location>
        <begin position="48"/>
        <end position="70"/>
    </location>
</feature>
<sequence>MTTSSDEGAASQTAASSQAYDGQTAGASGTHGASVAQEAAVKGKRHGFWTMTIGSVGVVYGDIGTSPLYAMRESLLHLGRVPNAEEIIGVASLLIWSLIVVVTLKYVIILLRADNHGEGGTLSLMALARNALGRRSNIVLALGVVGAALFYGDAVITPAVSVLSATEGLNVAAPALGPYVLPMTLAIIIGLFAAQSYGTGRVAALFGPLMVVWFLSLFGLGLYHVFDAPSVLVALNPYHALLFLFDHGFLGFVVLGATFLAVTGAEALYADMGHFGRGPIRTAWLSLVLPALVMNYLGQAALATTQPEAISNLFFLLAPEWLRLPLVLFSCVATVVASQANISGAYSLTRQGMQLGLLPHLEVQHTSETQHGQIYMPKVNWLMLACVLFLVIAFQTSGRLAAAYGLSVIGTMIMTTILAVVVIAKAWKLGWPLALLIMAPLVVTDAAFLSANLLKIKDGGYIPLMLGLIGVVLMWTWIRGTRYVQGRIEHEAIPIGEFAKSMSTSSATRVKGTAMYLTSSAGITPPALLHNLKHNKVLHERNVIVTVHTLNQPVAPSEERISLTRVSEDFSTLELRYGFMEDPNLPRALSLAKEHGLPFDMMKTSFFVGRRSFRASASVGMPLWQDHVFIFLVRQSYDATEYFRIPAGRVVELGNQMVV</sequence>
<dbReference type="RefSeq" id="WP_183393892.1">
    <property type="nucleotide sequence ID" value="NZ_JACIDR010000001.1"/>
</dbReference>
<keyword evidence="6 13" id="KW-0633">Potassium transport</keyword>
<dbReference type="Pfam" id="PF22776">
    <property type="entry name" value="K_trans_C"/>
    <property type="match status" value="1"/>
</dbReference>
<proteinExistence type="inferred from homology"/>
<keyword evidence="10 13" id="KW-1133">Transmembrane helix</keyword>
<comment type="similarity">
    <text evidence="2 13">Belongs to the HAK/KUP transporter (TC 2.A.72) family.</text>
</comment>
<dbReference type="InterPro" id="IPR023051">
    <property type="entry name" value="Kup"/>
</dbReference>
<feature type="region of interest" description="Disordered" evidence="14">
    <location>
        <begin position="1"/>
        <end position="27"/>
    </location>
</feature>
<evidence type="ECO:0000256" key="3">
    <source>
        <dbReference type="ARBA" id="ARBA00022448"/>
    </source>
</evidence>
<evidence type="ECO:0000256" key="9">
    <source>
        <dbReference type="ARBA" id="ARBA00022958"/>
    </source>
</evidence>
<dbReference type="GO" id="GO:0015293">
    <property type="term" value="F:symporter activity"/>
    <property type="evidence" value="ECO:0007669"/>
    <property type="project" value="UniProtKB-UniRule"/>
</dbReference>
<keyword evidence="3 13" id="KW-0813">Transport</keyword>
<organism evidence="17 18">
    <name type="scientific">Hansschlegelia beijingensis</name>
    <dbReference type="NCBI Taxonomy" id="1133344"/>
    <lineage>
        <taxon>Bacteria</taxon>
        <taxon>Pseudomonadati</taxon>
        <taxon>Pseudomonadota</taxon>
        <taxon>Alphaproteobacteria</taxon>
        <taxon>Hyphomicrobiales</taxon>
        <taxon>Methylopilaceae</taxon>
        <taxon>Hansschlegelia</taxon>
    </lineage>
</organism>
<dbReference type="EMBL" id="JACIDR010000001">
    <property type="protein sequence ID" value="MBB3972074.1"/>
    <property type="molecule type" value="Genomic_DNA"/>
</dbReference>
<comment type="subcellular location">
    <subcellularLocation>
        <location evidence="13">Cell membrane</location>
        <topology evidence="13">Multi-pass membrane protein</topology>
    </subcellularLocation>
    <subcellularLocation>
        <location evidence="1">Membrane</location>
        <topology evidence="1">Multi-pass membrane protein</topology>
    </subcellularLocation>
</comment>
<feature type="transmembrane region" description="Helical" evidence="13">
    <location>
        <begin position="171"/>
        <end position="193"/>
    </location>
</feature>
<keyword evidence="12 13" id="KW-0472">Membrane</keyword>
<feature type="transmembrane region" description="Helical" evidence="13">
    <location>
        <begin position="324"/>
        <end position="348"/>
    </location>
</feature>
<evidence type="ECO:0000259" key="15">
    <source>
        <dbReference type="Pfam" id="PF02705"/>
    </source>
</evidence>
<evidence type="ECO:0000256" key="4">
    <source>
        <dbReference type="ARBA" id="ARBA00022475"/>
    </source>
</evidence>
<evidence type="ECO:0000259" key="16">
    <source>
        <dbReference type="Pfam" id="PF22776"/>
    </source>
</evidence>
<comment type="catalytic activity">
    <reaction evidence="13">
        <text>K(+)(in) + H(+)(in) = K(+)(out) + H(+)(out)</text>
        <dbReference type="Rhea" id="RHEA:28490"/>
        <dbReference type="ChEBI" id="CHEBI:15378"/>
        <dbReference type="ChEBI" id="CHEBI:29103"/>
    </reaction>
</comment>
<feature type="transmembrane region" description="Helical" evidence="13">
    <location>
        <begin position="205"/>
        <end position="226"/>
    </location>
</feature>
<dbReference type="PANTHER" id="PTHR30540">
    <property type="entry name" value="OSMOTIC STRESS POTASSIUM TRANSPORTER"/>
    <property type="match status" value="1"/>
</dbReference>
<evidence type="ECO:0000256" key="13">
    <source>
        <dbReference type="HAMAP-Rule" id="MF_01522"/>
    </source>
</evidence>
<keyword evidence="7 13" id="KW-0812">Transmembrane</keyword>
<feature type="domain" description="K+ potassium transporter C-terminal" evidence="16">
    <location>
        <begin position="511"/>
        <end position="657"/>
    </location>
</feature>
<dbReference type="PANTHER" id="PTHR30540:SF79">
    <property type="entry name" value="LOW AFFINITY POTASSIUM TRANSPORT SYSTEM PROTEIN KUP"/>
    <property type="match status" value="1"/>
</dbReference>
<evidence type="ECO:0000256" key="12">
    <source>
        <dbReference type="ARBA" id="ARBA00023136"/>
    </source>
</evidence>
<evidence type="ECO:0000256" key="7">
    <source>
        <dbReference type="ARBA" id="ARBA00022692"/>
    </source>
</evidence>
<dbReference type="GO" id="GO:0015079">
    <property type="term" value="F:potassium ion transmembrane transporter activity"/>
    <property type="evidence" value="ECO:0007669"/>
    <property type="project" value="UniProtKB-UniRule"/>
</dbReference>
<comment type="caution">
    <text evidence="17">The sequence shown here is derived from an EMBL/GenBank/DDBJ whole genome shotgun (WGS) entry which is preliminary data.</text>
</comment>
<dbReference type="GO" id="GO:0005886">
    <property type="term" value="C:plasma membrane"/>
    <property type="evidence" value="ECO:0007669"/>
    <property type="project" value="UniProtKB-SubCell"/>
</dbReference>
<evidence type="ECO:0000256" key="10">
    <source>
        <dbReference type="ARBA" id="ARBA00022989"/>
    </source>
</evidence>
<evidence type="ECO:0000313" key="17">
    <source>
        <dbReference type="EMBL" id="MBB3972074.1"/>
    </source>
</evidence>
<keyword evidence="5" id="KW-0997">Cell inner membrane</keyword>
<evidence type="ECO:0000256" key="5">
    <source>
        <dbReference type="ARBA" id="ARBA00022519"/>
    </source>
</evidence>
<name>A0A7W6D4L6_9HYPH</name>
<evidence type="ECO:0000313" key="18">
    <source>
        <dbReference type="Proteomes" id="UP000528964"/>
    </source>
</evidence>
<evidence type="ECO:0000256" key="8">
    <source>
        <dbReference type="ARBA" id="ARBA00022847"/>
    </source>
</evidence>
<dbReference type="InterPro" id="IPR053952">
    <property type="entry name" value="K_trans_C"/>
</dbReference>
<feature type="transmembrane region" description="Helical" evidence="13">
    <location>
        <begin position="90"/>
        <end position="111"/>
    </location>
</feature>
<keyword evidence="4 13" id="KW-1003">Cell membrane</keyword>
<dbReference type="InterPro" id="IPR053951">
    <property type="entry name" value="K_trans_N"/>
</dbReference>
<keyword evidence="11 13" id="KW-0406">Ion transport</keyword>
<evidence type="ECO:0000256" key="14">
    <source>
        <dbReference type="SAM" id="MobiDB-lite"/>
    </source>
</evidence>
<dbReference type="HAMAP" id="MF_01522">
    <property type="entry name" value="Kup"/>
    <property type="match status" value="1"/>
</dbReference>
<dbReference type="AlphaFoldDB" id="A0A7W6D4L6"/>
<dbReference type="Proteomes" id="UP000528964">
    <property type="component" value="Unassembled WGS sequence"/>
</dbReference>
<dbReference type="InterPro" id="IPR003855">
    <property type="entry name" value="K+_transporter"/>
</dbReference>
<evidence type="ECO:0000256" key="2">
    <source>
        <dbReference type="ARBA" id="ARBA00007019"/>
    </source>
</evidence>
<reference evidence="17 18" key="1">
    <citation type="submission" date="2020-08" db="EMBL/GenBank/DDBJ databases">
        <title>Genomic Encyclopedia of Type Strains, Phase IV (KMG-IV): sequencing the most valuable type-strain genomes for metagenomic binning, comparative biology and taxonomic classification.</title>
        <authorList>
            <person name="Goeker M."/>
        </authorList>
    </citation>
    <scope>NUCLEOTIDE SEQUENCE [LARGE SCALE GENOMIC DNA]</scope>
    <source>
        <strain evidence="17 18">DSM 25481</strain>
    </source>
</reference>
<feature type="transmembrane region" description="Helical" evidence="13">
    <location>
        <begin position="379"/>
        <end position="396"/>
    </location>
</feature>
<keyword evidence="18" id="KW-1185">Reference proteome</keyword>
<evidence type="ECO:0000256" key="11">
    <source>
        <dbReference type="ARBA" id="ARBA00023065"/>
    </source>
</evidence>
<feature type="transmembrane region" description="Helical" evidence="13">
    <location>
        <begin position="460"/>
        <end position="478"/>
    </location>
</feature>
<evidence type="ECO:0000256" key="1">
    <source>
        <dbReference type="ARBA" id="ARBA00004141"/>
    </source>
</evidence>
<feature type="domain" description="K+ potassium transporter integral membrane" evidence="15">
    <location>
        <begin position="52"/>
        <end position="500"/>
    </location>
</feature>
<feature type="transmembrane region" description="Helical" evidence="13">
    <location>
        <begin position="431"/>
        <end position="454"/>
    </location>
</feature>
<feature type="compositionally biased region" description="Low complexity" evidence="14">
    <location>
        <begin position="9"/>
        <end position="19"/>
    </location>
</feature>